<dbReference type="InterPro" id="IPR043544">
    <property type="entry name" value="SNX10/11"/>
</dbReference>
<dbReference type="PANTHER" id="PTHR46209:SF2">
    <property type="entry name" value="SORTING NEXIN-10"/>
    <property type="match status" value="1"/>
</dbReference>
<gene>
    <name evidence="14" type="primary">SNX10</name>
</gene>
<dbReference type="Proteomes" id="UP000504612">
    <property type="component" value="Unplaced"/>
</dbReference>
<keyword evidence="6" id="KW-0967">Endosome</keyword>
<dbReference type="GeneID" id="113415976"/>
<evidence type="ECO:0000256" key="10">
    <source>
        <dbReference type="ARBA" id="ARBA00029433"/>
    </source>
</evidence>
<dbReference type="GO" id="GO:0005768">
    <property type="term" value="C:endosome"/>
    <property type="evidence" value="ECO:0007669"/>
    <property type="project" value="UniProtKB-SubCell"/>
</dbReference>
<organism evidence="13 14">
    <name type="scientific">Notechis scutatus</name>
    <name type="common">mainland tiger snake</name>
    <dbReference type="NCBI Taxonomy" id="8663"/>
    <lineage>
        <taxon>Eukaryota</taxon>
        <taxon>Metazoa</taxon>
        <taxon>Chordata</taxon>
        <taxon>Craniata</taxon>
        <taxon>Vertebrata</taxon>
        <taxon>Euteleostomi</taxon>
        <taxon>Lepidosauria</taxon>
        <taxon>Squamata</taxon>
        <taxon>Bifurcata</taxon>
        <taxon>Unidentata</taxon>
        <taxon>Episquamata</taxon>
        <taxon>Toxicofera</taxon>
        <taxon>Serpentes</taxon>
        <taxon>Colubroidea</taxon>
        <taxon>Elapidae</taxon>
        <taxon>Hydrophiinae</taxon>
        <taxon>Notechis</taxon>
    </lineage>
</organism>
<evidence type="ECO:0000256" key="6">
    <source>
        <dbReference type="ARBA" id="ARBA00022753"/>
    </source>
</evidence>
<sequence>MTPKHEKQEFVTVLVRDPRLQKEDFWHSYIDYEIFIHTNSMCFTRKTSCVRRRFREFVWLRQKLQSNAVLMVLQNPVLLSDSRLHLFVQTQLSPEDIEACVSGNTKYSVAEAIHDFACLKRRFPVEHEEKKKENYADSDSESSSCGLEHSGDDSNSHRHKASRAPEEP</sequence>
<keyword evidence="4" id="KW-0813">Transport</keyword>
<evidence type="ECO:0000256" key="2">
    <source>
        <dbReference type="ARBA" id="ARBA00004496"/>
    </source>
</evidence>
<comment type="subcellular location">
    <subcellularLocation>
        <location evidence="2">Cytoplasm</location>
    </subcellularLocation>
    <subcellularLocation>
        <location evidence="10">Endomembrane system</location>
        <topology evidence="10">Peripheral membrane protein</topology>
        <orientation evidence="10">Cytoplasmic side</orientation>
    </subcellularLocation>
    <subcellularLocation>
        <location evidence="1">Endosome</location>
    </subcellularLocation>
</comment>
<keyword evidence="5" id="KW-0963">Cytoplasm</keyword>
<evidence type="ECO:0000256" key="4">
    <source>
        <dbReference type="ARBA" id="ARBA00022448"/>
    </source>
</evidence>
<comment type="similarity">
    <text evidence="3">Belongs to the sorting nexin family.</text>
</comment>
<evidence type="ECO:0000313" key="13">
    <source>
        <dbReference type="Proteomes" id="UP000504612"/>
    </source>
</evidence>
<dbReference type="Pfam" id="PF00787">
    <property type="entry name" value="PX"/>
    <property type="match status" value="1"/>
</dbReference>
<keyword evidence="7" id="KW-0653">Protein transport</keyword>
<evidence type="ECO:0000256" key="11">
    <source>
        <dbReference type="SAM" id="MobiDB-lite"/>
    </source>
</evidence>
<evidence type="ECO:0000256" key="9">
    <source>
        <dbReference type="ARBA" id="ARBA00023136"/>
    </source>
</evidence>
<keyword evidence="13" id="KW-1185">Reference proteome</keyword>
<dbReference type="GO" id="GO:0016050">
    <property type="term" value="P:vesicle organization"/>
    <property type="evidence" value="ECO:0007669"/>
    <property type="project" value="TreeGrafter"/>
</dbReference>
<dbReference type="InterPro" id="IPR036871">
    <property type="entry name" value="PX_dom_sf"/>
</dbReference>
<dbReference type="Gene3D" id="3.30.1520.10">
    <property type="entry name" value="Phox-like domain"/>
    <property type="match status" value="1"/>
</dbReference>
<keyword evidence="8" id="KW-0446">Lipid-binding</keyword>
<dbReference type="CTD" id="29887"/>
<feature type="domain" description="PX" evidence="12">
    <location>
        <begin position="42"/>
        <end position="70"/>
    </location>
</feature>
<evidence type="ECO:0000256" key="7">
    <source>
        <dbReference type="ARBA" id="ARBA00022927"/>
    </source>
</evidence>
<feature type="region of interest" description="Disordered" evidence="11">
    <location>
        <begin position="127"/>
        <end position="168"/>
    </location>
</feature>
<reference evidence="14" key="1">
    <citation type="submission" date="2025-08" db="UniProtKB">
        <authorList>
            <consortium name="RefSeq"/>
        </authorList>
    </citation>
    <scope>IDENTIFICATION</scope>
</reference>
<dbReference type="RefSeq" id="XP_026529402.1">
    <property type="nucleotide sequence ID" value="XM_026673617.1"/>
</dbReference>
<evidence type="ECO:0000256" key="8">
    <source>
        <dbReference type="ARBA" id="ARBA00023121"/>
    </source>
</evidence>
<accession>A0A6J1UEV5</accession>
<dbReference type="SUPFAM" id="SSF64268">
    <property type="entry name" value="PX domain"/>
    <property type="match status" value="1"/>
</dbReference>
<evidence type="ECO:0000256" key="1">
    <source>
        <dbReference type="ARBA" id="ARBA00004177"/>
    </source>
</evidence>
<dbReference type="AlphaFoldDB" id="A0A6J1UEV5"/>
<dbReference type="InterPro" id="IPR001683">
    <property type="entry name" value="PX_dom"/>
</dbReference>
<name>A0A6J1UEV5_9SAUR</name>
<dbReference type="GO" id="GO:0060271">
    <property type="term" value="P:cilium assembly"/>
    <property type="evidence" value="ECO:0007669"/>
    <property type="project" value="TreeGrafter"/>
</dbReference>
<evidence type="ECO:0000256" key="5">
    <source>
        <dbReference type="ARBA" id="ARBA00022490"/>
    </source>
</evidence>
<evidence type="ECO:0000256" key="3">
    <source>
        <dbReference type="ARBA" id="ARBA00010883"/>
    </source>
</evidence>
<dbReference type="PANTHER" id="PTHR46209">
    <property type="entry name" value="PX DOMAIN-CONTAINING PROTEIN"/>
    <property type="match status" value="1"/>
</dbReference>
<protein>
    <submittedName>
        <fullName evidence="14">Sorting nexin-10 isoform X2</fullName>
    </submittedName>
</protein>
<dbReference type="GO" id="GO:1901981">
    <property type="term" value="F:phosphatidylinositol phosphate binding"/>
    <property type="evidence" value="ECO:0007669"/>
    <property type="project" value="TreeGrafter"/>
</dbReference>
<proteinExistence type="inferred from homology"/>
<dbReference type="GO" id="GO:0006886">
    <property type="term" value="P:intracellular protein transport"/>
    <property type="evidence" value="ECO:0007669"/>
    <property type="project" value="InterPro"/>
</dbReference>
<evidence type="ECO:0000259" key="12">
    <source>
        <dbReference type="Pfam" id="PF00787"/>
    </source>
</evidence>
<keyword evidence="9" id="KW-0472">Membrane</keyword>
<evidence type="ECO:0000313" key="14">
    <source>
        <dbReference type="RefSeq" id="XP_026529402.1"/>
    </source>
</evidence>